<comment type="caution">
    <text evidence="4">The sequence shown here is derived from an EMBL/GenBank/DDBJ whole genome shotgun (WGS) entry which is preliminary data.</text>
</comment>
<feature type="domain" description="RNA polymerase II assembly factor Rtp1 C-terminal" evidence="2">
    <location>
        <begin position="835"/>
        <end position="864"/>
    </location>
</feature>
<dbReference type="OrthoDB" id="39591at2759"/>
<comment type="similarity">
    <text evidence="1">Belongs to the Tango6 family.</text>
</comment>
<proteinExistence type="inferred from homology"/>
<dbReference type="Proteomes" id="UP000285405">
    <property type="component" value="Unassembled WGS sequence"/>
</dbReference>
<dbReference type="EMBL" id="MCBR01007072">
    <property type="protein sequence ID" value="RKF76594.1"/>
    <property type="molecule type" value="Genomic_DNA"/>
</dbReference>
<dbReference type="AlphaFoldDB" id="A0A420IPY5"/>
<evidence type="ECO:0008006" key="6">
    <source>
        <dbReference type="Google" id="ProtNLM"/>
    </source>
</evidence>
<dbReference type="InterPro" id="IPR016024">
    <property type="entry name" value="ARM-type_fold"/>
</dbReference>
<evidence type="ECO:0000313" key="4">
    <source>
        <dbReference type="EMBL" id="RKF76594.1"/>
    </source>
</evidence>
<evidence type="ECO:0000313" key="5">
    <source>
        <dbReference type="Proteomes" id="UP000285405"/>
    </source>
</evidence>
<dbReference type="InterPro" id="IPR019414">
    <property type="entry name" value="Rtp1_C2"/>
</dbReference>
<dbReference type="InterPro" id="IPR019451">
    <property type="entry name" value="Rtp1_C1"/>
</dbReference>
<dbReference type="PANTHER" id="PTHR20959">
    <property type="entry name" value="TRANSPORT AND GOLGI ORGANIZATION PROTEIN 6 FAMILY MEMBER"/>
    <property type="match status" value="1"/>
</dbReference>
<dbReference type="InterPro" id="IPR039600">
    <property type="entry name" value="TANGO6/Rtp1"/>
</dbReference>
<sequence length="907" mass="101767">MTPETQQSQHSLTEKLFLHGSKAFNPAHSVELRCPHLENYLSLIQNTSTSGLLSALNSLVQSTNVHDWLRKEFISTLSYLPLRASGVQDTIEFILSVHPSNTNATLETTGKRSSVTHEALNSISKLLSSPPSSMLIKDWFDGIAPQLLYLLQGDGEPEMDKVAAYVIGFGILGRRQFGAPGAPGWKSFIEPIYASLSPSTVQSKIMEEGSIIAGDIVGLVGLRKVLSNSLEVANSIKRLSTLLLSHPHPALANRILRPILQPLWTLCCWPKGTELTEKLYRGPARQLLKILLKLEPKTGKSQSKGLLINILENFMCRKQVKEVQNNWRYTMNDDGKIQIETTLSADQSVDMINLPSIDLAIDSFIELLREDSELSSEIPTLFMRLISRWFVRFPEKNRATEVIYHENHVNLPEEDRVRLIEARVIQKMMVALPEKLIGNSKQLLELIFQVLRDSNELEGDESIDENVVSMALSLLNITITAPSFRVTTEIERLIEAIEKTLEFLSTKHLQETSRTAGNLLMLIRLRDTVNPPDADTSTKESLQVEQNSEDKKSYYLALSYLTGLDSPPPVRVQGLEILSNLVMVNSPILDVSALIELLSSLLTDDEEYVFLRVIKLLVQVSQKHPRTVMKDIMERYVDSSEELELDQRLRIGEALLQILQINSSHFKHETANYVCEGLLFIGGRRGYRSKTKKRQEDLETLKMKHKIEAEEAWGGPVPQLDEESVNNFLDAPEIVSQIITGWESRRGMEDVRVRSSAVTILGAAIKSNIQNIKTSFLSAALDLSIHILTIEREIEKAILRRAAVVLIMNFLQALDSARIEGCALGFGLANDGLVDVQRILVYTESTDNDNMVRQHSRDVLESLESWSIKSLIPPERQLIGIDNLKGLPTLLNSPNNSSNTCKIVEIE</sequence>
<gene>
    <name evidence="4" type="ORF">GcC1_070006</name>
</gene>
<reference evidence="4 5" key="1">
    <citation type="journal article" date="2018" name="BMC Genomics">
        <title>Comparative genome analyses reveal sequence features reflecting distinct modes of host-adaptation between dicot and monocot powdery mildew.</title>
        <authorList>
            <person name="Wu Y."/>
            <person name="Ma X."/>
            <person name="Pan Z."/>
            <person name="Kale S.D."/>
            <person name="Song Y."/>
            <person name="King H."/>
            <person name="Zhang Q."/>
            <person name="Presley C."/>
            <person name="Deng X."/>
            <person name="Wei C.I."/>
            <person name="Xiao S."/>
        </authorList>
    </citation>
    <scope>NUCLEOTIDE SEQUENCE [LARGE SCALE GENOMIC DNA]</scope>
    <source>
        <strain evidence="4">UCSC1</strain>
    </source>
</reference>
<dbReference type="Pfam" id="PF10363">
    <property type="entry name" value="RTP1_C1"/>
    <property type="match status" value="1"/>
</dbReference>
<dbReference type="SUPFAM" id="SSF48371">
    <property type="entry name" value="ARM repeat"/>
    <property type="match status" value="1"/>
</dbReference>
<evidence type="ECO:0000256" key="1">
    <source>
        <dbReference type="ARBA" id="ARBA00005724"/>
    </source>
</evidence>
<dbReference type="PANTHER" id="PTHR20959:SF1">
    <property type="entry name" value="TRANSPORT AND GOLGI ORGANIZATION PROTEIN 6 HOMOLOG"/>
    <property type="match status" value="1"/>
</dbReference>
<protein>
    <recommendedName>
        <fullName evidence="6">RNA polymerase II assembly factor RTP1</fullName>
    </recommendedName>
</protein>
<feature type="domain" description="RNA polymerase II assembly factor Rtp1 C-terminal" evidence="3">
    <location>
        <begin position="565"/>
        <end position="660"/>
    </location>
</feature>
<organism evidence="4 5">
    <name type="scientific">Golovinomyces cichoracearum</name>
    <dbReference type="NCBI Taxonomy" id="62708"/>
    <lineage>
        <taxon>Eukaryota</taxon>
        <taxon>Fungi</taxon>
        <taxon>Dikarya</taxon>
        <taxon>Ascomycota</taxon>
        <taxon>Pezizomycotina</taxon>
        <taxon>Leotiomycetes</taxon>
        <taxon>Erysiphales</taxon>
        <taxon>Erysiphaceae</taxon>
        <taxon>Golovinomyces</taxon>
    </lineage>
</organism>
<evidence type="ECO:0000259" key="2">
    <source>
        <dbReference type="Pfam" id="PF10304"/>
    </source>
</evidence>
<accession>A0A420IPY5</accession>
<name>A0A420IPY5_9PEZI</name>
<dbReference type="Pfam" id="PF10304">
    <property type="entry name" value="RTP1_C2"/>
    <property type="match status" value="1"/>
</dbReference>
<dbReference type="GO" id="GO:0009306">
    <property type="term" value="P:protein secretion"/>
    <property type="evidence" value="ECO:0007669"/>
    <property type="project" value="TreeGrafter"/>
</dbReference>
<evidence type="ECO:0000259" key="3">
    <source>
        <dbReference type="Pfam" id="PF10363"/>
    </source>
</evidence>